<dbReference type="PANTHER" id="PTHR43784:SF2">
    <property type="entry name" value="GDSL-LIKE LIPASE_ACYLHYDROLASE, PUTATIVE (AFU_ORTHOLOGUE AFUA_2G00820)-RELATED"/>
    <property type="match status" value="1"/>
</dbReference>
<dbReference type="CDD" id="cd01832">
    <property type="entry name" value="SGNH_hydrolase_like_1"/>
    <property type="match status" value="1"/>
</dbReference>
<comment type="caution">
    <text evidence="3">The sequence shown here is derived from an EMBL/GenBank/DDBJ whole genome shotgun (WGS) entry which is preliminary data.</text>
</comment>
<dbReference type="Gene3D" id="3.40.50.1110">
    <property type="entry name" value="SGNH hydrolase"/>
    <property type="match status" value="1"/>
</dbReference>
<dbReference type="InterPro" id="IPR053140">
    <property type="entry name" value="GDSL_Rv0518-like"/>
</dbReference>
<name>A0A100WCS7_MYCCR</name>
<evidence type="ECO:0000259" key="2">
    <source>
        <dbReference type="Pfam" id="PF13472"/>
    </source>
</evidence>
<dbReference type="InterPro" id="IPR036514">
    <property type="entry name" value="SGNH_hydro_sf"/>
</dbReference>
<sequence length="303" mass="33011">MPQQHLEDTAGGAVQQQTGALAGHRPTVGSARAATTVTTVADTHHYTRYVALGDSQTEGLWDTDERGALIGFADRLAVRLDTHCPGIEYANLAVRGKRIRDVLDDQLPAALGMRPDLVTVCVGMNDVTRPGRKFDQALLDLDTLYDRLAETGATVVTTTFPDLARVLPAGRVLVPRVLRINDAIRAAADRHDFRLIDLYTAESMTDPDTWSADRVHGSTTGHQLFAAAAAEALGLPGSSHDWAHAAATVTEQSALSRWYSQAMWTRNMLMPWIWRHLRGRSASIGGGPRHPELLPVTVRSDAR</sequence>
<feature type="domain" description="SGNH hydrolase-type esterase" evidence="2">
    <location>
        <begin position="51"/>
        <end position="224"/>
    </location>
</feature>
<reference evidence="4" key="2">
    <citation type="submission" date="2016-02" db="EMBL/GenBank/DDBJ databases">
        <title>Draft genome sequence of five rapidly growing Mycobacterium species.</title>
        <authorList>
            <person name="Katahira K."/>
            <person name="Gotou Y."/>
            <person name="Iida K."/>
            <person name="Ogura Y."/>
            <person name="Hayashi T."/>
        </authorList>
    </citation>
    <scope>NUCLEOTIDE SEQUENCE [LARGE SCALE GENOMIC DNA]</scope>
    <source>
        <strain evidence="4">JCM15298</strain>
    </source>
</reference>
<evidence type="ECO:0000256" key="1">
    <source>
        <dbReference type="SAM" id="MobiDB-lite"/>
    </source>
</evidence>
<dbReference type="Pfam" id="PF13472">
    <property type="entry name" value="Lipase_GDSL_2"/>
    <property type="match status" value="1"/>
</dbReference>
<dbReference type="OrthoDB" id="3465773at2"/>
<reference evidence="4" key="1">
    <citation type="journal article" date="2016" name="Genome Announc.">
        <title>Draft Genome Sequences of Five Rapidly Growing Mycobacterium Species, M. thermoresistibile, M. fortuitum subsp. acetamidolyticum, M. canariasense, M. brisbanense, and M. novocastrense.</title>
        <authorList>
            <person name="Katahira K."/>
            <person name="Ogura Y."/>
            <person name="Gotoh Y."/>
            <person name="Hayashi T."/>
        </authorList>
    </citation>
    <scope>NUCLEOTIDE SEQUENCE [LARGE SCALE GENOMIC DNA]</scope>
    <source>
        <strain evidence="4">JCM15298</strain>
    </source>
</reference>
<proteinExistence type="predicted"/>
<dbReference type="InterPro" id="IPR013830">
    <property type="entry name" value="SGNH_hydro"/>
</dbReference>
<keyword evidence="4" id="KW-1185">Reference proteome</keyword>
<gene>
    <name evidence="3" type="ORF">RMCC_2777</name>
</gene>
<dbReference type="Proteomes" id="UP000069443">
    <property type="component" value="Unassembled WGS sequence"/>
</dbReference>
<feature type="region of interest" description="Disordered" evidence="1">
    <location>
        <begin position="1"/>
        <end position="29"/>
    </location>
</feature>
<evidence type="ECO:0000313" key="3">
    <source>
        <dbReference type="EMBL" id="GAS95811.1"/>
    </source>
</evidence>
<accession>A0A100WCS7</accession>
<dbReference type="SUPFAM" id="SSF52266">
    <property type="entry name" value="SGNH hydrolase"/>
    <property type="match status" value="1"/>
</dbReference>
<dbReference type="STRING" id="228230.RMCC_2777"/>
<dbReference type="EMBL" id="BCSY01000045">
    <property type="protein sequence ID" value="GAS95811.1"/>
    <property type="molecule type" value="Genomic_DNA"/>
</dbReference>
<organism evidence="3 4">
    <name type="scientific">Mycolicibacterium canariasense</name>
    <name type="common">Mycobacterium canariasense</name>
    <dbReference type="NCBI Taxonomy" id="228230"/>
    <lineage>
        <taxon>Bacteria</taxon>
        <taxon>Bacillati</taxon>
        <taxon>Actinomycetota</taxon>
        <taxon>Actinomycetes</taxon>
        <taxon>Mycobacteriales</taxon>
        <taxon>Mycobacteriaceae</taxon>
        <taxon>Mycolicibacterium</taxon>
    </lineage>
</organism>
<dbReference type="PANTHER" id="PTHR43784">
    <property type="entry name" value="GDSL-LIKE LIPASE/ACYLHYDROLASE, PUTATIVE (AFU_ORTHOLOGUE AFUA_2G00820)-RELATED"/>
    <property type="match status" value="1"/>
</dbReference>
<protein>
    <submittedName>
        <fullName evidence="3">Lysophospholipase L1-like esterase</fullName>
    </submittedName>
</protein>
<dbReference type="AlphaFoldDB" id="A0A100WCS7"/>
<evidence type="ECO:0000313" key="4">
    <source>
        <dbReference type="Proteomes" id="UP000069443"/>
    </source>
</evidence>